<accession>A0A1Y5IDA1</accession>
<dbReference type="Gene3D" id="3.50.50.60">
    <property type="entry name" value="FAD/NAD(P)-binding domain"/>
    <property type="match status" value="1"/>
</dbReference>
<gene>
    <name evidence="8" type="ORF">BE221DRAFT_199568</name>
</gene>
<keyword evidence="5 6" id="KW-0560">Oxidoreductase</keyword>
<dbReference type="GO" id="GO:0050660">
    <property type="term" value="F:flavin adenine dinucleotide binding"/>
    <property type="evidence" value="ECO:0007669"/>
    <property type="project" value="InterPro"/>
</dbReference>
<evidence type="ECO:0000256" key="2">
    <source>
        <dbReference type="ARBA" id="ARBA00022630"/>
    </source>
</evidence>
<dbReference type="PRINTS" id="PR00370">
    <property type="entry name" value="FMOXYGENASE"/>
</dbReference>
<evidence type="ECO:0000256" key="3">
    <source>
        <dbReference type="ARBA" id="ARBA00022827"/>
    </source>
</evidence>
<keyword evidence="3 6" id="KW-0274">FAD</keyword>
<keyword evidence="7" id="KW-1133">Transmembrane helix</keyword>
<protein>
    <recommendedName>
        <fullName evidence="6">Flavin-containing monooxygenase</fullName>
        <ecNumber evidence="6">1.-.-.-</ecNumber>
    </recommendedName>
</protein>
<evidence type="ECO:0000256" key="7">
    <source>
        <dbReference type="SAM" id="Phobius"/>
    </source>
</evidence>
<evidence type="ECO:0000256" key="5">
    <source>
        <dbReference type="ARBA" id="ARBA00023002"/>
    </source>
</evidence>
<evidence type="ECO:0000256" key="4">
    <source>
        <dbReference type="ARBA" id="ARBA00022857"/>
    </source>
</evidence>
<dbReference type="Pfam" id="PF00743">
    <property type="entry name" value="FMO-like"/>
    <property type="match status" value="2"/>
</dbReference>
<keyword evidence="6 8" id="KW-0503">Monooxygenase</keyword>
<evidence type="ECO:0000256" key="1">
    <source>
        <dbReference type="ARBA" id="ARBA00009183"/>
    </source>
</evidence>
<dbReference type="AlphaFoldDB" id="A0A1Y5IDA1"/>
<organism evidence="8">
    <name type="scientific">Ostreococcus tauri</name>
    <name type="common">Marine green alga</name>
    <dbReference type="NCBI Taxonomy" id="70448"/>
    <lineage>
        <taxon>Eukaryota</taxon>
        <taxon>Viridiplantae</taxon>
        <taxon>Chlorophyta</taxon>
        <taxon>Mamiellophyceae</taxon>
        <taxon>Mamiellales</taxon>
        <taxon>Bathycoccaceae</taxon>
        <taxon>Ostreococcus</taxon>
    </lineage>
</organism>
<evidence type="ECO:0000313" key="8">
    <source>
        <dbReference type="EMBL" id="OUS45142.1"/>
    </source>
</evidence>
<dbReference type="InterPro" id="IPR050346">
    <property type="entry name" value="FMO-like"/>
</dbReference>
<dbReference type="EMBL" id="KZ155791">
    <property type="protein sequence ID" value="OUS45142.1"/>
    <property type="molecule type" value="Genomic_DNA"/>
</dbReference>
<reference evidence="8" key="1">
    <citation type="submission" date="2017-04" db="EMBL/GenBank/DDBJ databases">
        <title>Population genomics of picophytoplankton unveils novel chromosome hypervariability.</title>
        <authorList>
            <consortium name="DOE Joint Genome Institute"/>
            <person name="Blanc-Mathieu R."/>
            <person name="Krasovec M."/>
            <person name="Hebrard M."/>
            <person name="Yau S."/>
            <person name="Desgranges E."/>
            <person name="Martin J."/>
            <person name="Schackwitz W."/>
            <person name="Kuo A."/>
            <person name="Salin G."/>
            <person name="Donnadieu C."/>
            <person name="Desdevises Y."/>
            <person name="Sanchez-Ferandin S."/>
            <person name="Moreau H."/>
            <person name="Rivals E."/>
            <person name="Grigoriev I.V."/>
            <person name="Grimsley N."/>
            <person name="Eyre-Walker A."/>
            <person name="Piganeau G."/>
        </authorList>
    </citation>
    <scope>NUCLEOTIDE SEQUENCE [LARGE SCALE GENOMIC DNA]</scope>
    <source>
        <strain evidence="8">RCC 1115</strain>
    </source>
</reference>
<dbReference type="GO" id="GO:0050661">
    <property type="term" value="F:NADP binding"/>
    <property type="evidence" value="ECO:0007669"/>
    <property type="project" value="InterPro"/>
</dbReference>
<keyword evidence="7" id="KW-0472">Membrane</keyword>
<dbReference type="InterPro" id="IPR020946">
    <property type="entry name" value="Flavin_mOase-like"/>
</dbReference>
<keyword evidence="7" id="KW-0812">Transmembrane</keyword>
<name>A0A1Y5IDA1_OSTTA</name>
<dbReference type="GO" id="GO:0004499">
    <property type="term" value="F:N,N-dimethylaniline monooxygenase activity"/>
    <property type="evidence" value="ECO:0007669"/>
    <property type="project" value="InterPro"/>
</dbReference>
<keyword evidence="4" id="KW-0521">NADP</keyword>
<proteinExistence type="inferred from homology"/>
<dbReference type="InterPro" id="IPR036188">
    <property type="entry name" value="FAD/NAD-bd_sf"/>
</dbReference>
<dbReference type="InterPro" id="IPR000960">
    <property type="entry name" value="Flavin_mOase"/>
</dbReference>
<feature type="transmembrane region" description="Helical" evidence="7">
    <location>
        <begin position="43"/>
        <end position="65"/>
    </location>
</feature>
<dbReference type="eggNOG" id="KOG1399">
    <property type="taxonomic scope" value="Eukaryota"/>
</dbReference>
<dbReference type="PANTHER" id="PTHR23023">
    <property type="entry name" value="DIMETHYLANILINE MONOOXYGENASE"/>
    <property type="match status" value="1"/>
</dbReference>
<feature type="transmembrane region" description="Helical" evidence="7">
    <location>
        <begin position="16"/>
        <end position="37"/>
    </location>
</feature>
<comment type="similarity">
    <text evidence="1 6">Belongs to the FMO family.</text>
</comment>
<dbReference type="EC" id="1.-.-.-" evidence="6"/>
<sequence length="573" mass="64408">MRLPNGERFRSERDGMVFYLCFSIAWTIAIAMGAVAVKEVARTAWRLVKVASSLFAVMLPCYCVMASTNARRMRIGADAGEARKSSGAADPLGDAPRGRRRLCIVGAGASGLTATRHALRRGFDVTTFEKSDSVGGVWAYGHDACKVFNNVIQNVTKLTNVFADYPAKRAWPSYLGWRQTMDYLTGYAAAFSLNEHIELNAEIVRVERDEKSGEFEVTIAYRGESATMTHRIERFDYVWVASGQLTQATMPEIRGLSTFAGDVLHSSEYKTPTLFAEKNVLVVGLGSASGSDIAQELSWVASSVSLSIRTERDVYSRGILGGVASMMNRVAWILPAWLGVLGYTYLDCYGWIHHLRKGVTDSGDLLSHFALNKIKRVDVIERVHGSTVYFTDGTCSVYDVIICATGYRRSFDFMAKNLQPNEKSGLFEDCILPSDPRVAYVLFVLPFGSHWQLAELQSMLLARVHDGTIPLPSRETMATLADSFNIVGTHEHLAEWWKHRYIFVLAPYIFPKLATLWRRPRLAMRILWSPWVAPFGEWASENDRDRTCYRDSWALANVTWSGHRLNRCMFFPW</sequence>
<comment type="cofactor">
    <cofactor evidence="6">
        <name>FAD</name>
        <dbReference type="ChEBI" id="CHEBI:57692"/>
    </cofactor>
</comment>
<dbReference type="Proteomes" id="UP000195557">
    <property type="component" value="Unassembled WGS sequence"/>
</dbReference>
<evidence type="ECO:0000256" key="6">
    <source>
        <dbReference type="RuleBase" id="RU361177"/>
    </source>
</evidence>
<dbReference type="SUPFAM" id="SSF51905">
    <property type="entry name" value="FAD/NAD(P)-binding domain"/>
    <property type="match status" value="2"/>
</dbReference>
<keyword evidence="2 6" id="KW-0285">Flavoprotein</keyword>